<dbReference type="SUPFAM" id="SSF111304">
    <property type="entry name" value="Recombination protein RecR"/>
    <property type="match status" value="1"/>
</dbReference>
<evidence type="ECO:0000256" key="2">
    <source>
        <dbReference type="ARBA" id="ARBA00022763"/>
    </source>
</evidence>
<keyword evidence="1 7" id="KW-0479">Metal-binding</keyword>
<keyword evidence="4 7" id="KW-0862">Zinc</keyword>
<dbReference type="Gene3D" id="3.40.1360.10">
    <property type="match status" value="1"/>
</dbReference>
<dbReference type="CDD" id="cd01025">
    <property type="entry name" value="TOPRIM_recR"/>
    <property type="match status" value="1"/>
</dbReference>
<dbReference type="Pfam" id="PF13662">
    <property type="entry name" value="Toprim_4"/>
    <property type="match status" value="1"/>
</dbReference>
<dbReference type="Pfam" id="PF21175">
    <property type="entry name" value="RecR_C"/>
    <property type="match status" value="1"/>
</dbReference>
<organism evidence="9 10">
    <name type="scientific">Tannerella sp. oral taxon BU063 isolate Cell 5</name>
    <dbReference type="NCBI Taxonomy" id="1410950"/>
    <lineage>
        <taxon>Bacteria</taxon>
        <taxon>Pseudomonadati</taxon>
        <taxon>Bacteroidota</taxon>
        <taxon>Bacteroidia</taxon>
        <taxon>Bacteroidales</taxon>
        <taxon>Tannerellaceae</taxon>
        <taxon>Tannerella</taxon>
    </lineage>
</organism>
<evidence type="ECO:0000256" key="6">
    <source>
        <dbReference type="ARBA" id="ARBA00023204"/>
    </source>
</evidence>
<keyword evidence="6 7" id="KW-0234">DNA repair</keyword>
<comment type="caution">
    <text evidence="9">The sequence shown here is derived from an EMBL/GenBank/DDBJ whole genome shotgun (WGS) entry which is preliminary data.</text>
</comment>
<accession>W2CDZ2</accession>
<proteinExistence type="inferred from homology"/>
<dbReference type="PANTHER" id="PTHR30446">
    <property type="entry name" value="RECOMBINATION PROTEIN RECR"/>
    <property type="match status" value="1"/>
</dbReference>
<dbReference type="EMBL" id="AYYC01000547">
    <property type="protein sequence ID" value="ETK05258.1"/>
    <property type="molecule type" value="Genomic_DNA"/>
</dbReference>
<dbReference type="GO" id="GO:0008270">
    <property type="term" value="F:zinc ion binding"/>
    <property type="evidence" value="ECO:0007669"/>
    <property type="project" value="UniProtKB-KW"/>
</dbReference>
<dbReference type="PANTHER" id="PTHR30446:SF0">
    <property type="entry name" value="RECOMBINATION PROTEIN RECR"/>
    <property type="match status" value="1"/>
</dbReference>
<dbReference type="InterPro" id="IPR006171">
    <property type="entry name" value="TOPRIM_dom"/>
</dbReference>
<dbReference type="PROSITE" id="PS50880">
    <property type="entry name" value="TOPRIM"/>
    <property type="match status" value="1"/>
</dbReference>
<feature type="domain" description="Toprim" evidence="8">
    <location>
        <begin position="83"/>
        <end position="178"/>
    </location>
</feature>
<evidence type="ECO:0000313" key="9">
    <source>
        <dbReference type="EMBL" id="ETK05258.1"/>
    </source>
</evidence>
<gene>
    <name evidence="7" type="primary">recR</name>
    <name evidence="9" type="ORF">T229_04280</name>
</gene>
<sequence>MNRAYPSTLLENAVDELSALPGVGRKTALRLSLYLLRREPEYAERLGTALQALRRDVKYCRTCHNICDTDLCDICADTSRDRSTVCVVENVKDVMTVENTAQFRGLYHVLGGIISPIDGIGPADLEIESLVKRVAEGEVREVVLALSTTMEGDTTNFFIYRKLSAYPVRVTVIARGVSIGDELEYADEVTLGRSILNRVEFNDAI</sequence>
<dbReference type="Pfam" id="PF02132">
    <property type="entry name" value="RecR_ZnF"/>
    <property type="match status" value="1"/>
</dbReference>
<dbReference type="Gene3D" id="3.30.60.80">
    <property type="match status" value="1"/>
</dbReference>
<dbReference type="AlphaFoldDB" id="W2CDZ2"/>
<dbReference type="Proteomes" id="UP000018872">
    <property type="component" value="Unassembled WGS sequence"/>
</dbReference>
<dbReference type="HAMAP" id="MF_00017">
    <property type="entry name" value="RecR"/>
    <property type="match status" value="1"/>
</dbReference>
<dbReference type="Gene3D" id="1.10.8.420">
    <property type="entry name" value="RecR Domain 1"/>
    <property type="match status" value="1"/>
</dbReference>
<reference evidence="9 10" key="1">
    <citation type="submission" date="2013-11" db="EMBL/GenBank/DDBJ databases">
        <title>Single cell genomics of uncultured Tannerella BU063 (oral taxon 286).</title>
        <authorList>
            <person name="Beall C.J."/>
            <person name="Campbell A.G."/>
            <person name="Griffen A.L."/>
            <person name="Podar M."/>
            <person name="Leys E.J."/>
        </authorList>
    </citation>
    <scope>NUCLEOTIDE SEQUENCE [LARGE SCALE GENOMIC DNA]</scope>
    <source>
        <strain evidence="9">Cell 5</strain>
    </source>
</reference>
<evidence type="ECO:0000313" key="10">
    <source>
        <dbReference type="Proteomes" id="UP000018872"/>
    </source>
</evidence>
<feature type="zinc finger region" description="C4-type" evidence="7">
    <location>
        <begin position="60"/>
        <end position="75"/>
    </location>
</feature>
<comment type="function">
    <text evidence="7">May play a role in DNA repair. It seems to be involved in an RecBC-independent recombinational process of DNA repair. It may act with RecF and RecO.</text>
</comment>
<dbReference type="PATRIC" id="fig|1410950.3.peg.448"/>
<dbReference type="PROSITE" id="PS01300">
    <property type="entry name" value="RECR"/>
    <property type="match status" value="1"/>
</dbReference>
<dbReference type="Pfam" id="PF21176">
    <property type="entry name" value="RecR_HhH"/>
    <property type="match status" value="1"/>
</dbReference>
<dbReference type="InterPro" id="IPR000093">
    <property type="entry name" value="DNA_Rcmb_RecR"/>
</dbReference>
<dbReference type="InterPro" id="IPR023627">
    <property type="entry name" value="Rcmb_RecR"/>
</dbReference>
<dbReference type="InterPro" id="IPR034137">
    <property type="entry name" value="TOPRIM_RecR"/>
</dbReference>
<name>W2CDZ2_9BACT</name>
<dbReference type="SMART" id="SM00493">
    <property type="entry name" value="TOPRIM"/>
    <property type="match status" value="1"/>
</dbReference>
<evidence type="ECO:0000256" key="1">
    <source>
        <dbReference type="ARBA" id="ARBA00022723"/>
    </source>
</evidence>
<keyword evidence="2 7" id="KW-0227">DNA damage</keyword>
<protein>
    <recommendedName>
        <fullName evidence="7">Recombination protein RecR</fullName>
    </recommendedName>
</protein>
<evidence type="ECO:0000256" key="7">
    <source>
        <dbReference type="HAMAP-Rule" id="MF_00017"/>
    </source>
</evidence>
<dbReference type="InterPro" id="IPR015967">
    <property type="entry name" value="Rcmb_RecR_Znf"/>
</dbReference>
<evidence type="ECO:0000256" key="5">
    <source>
        <dbReference type="ARBA" id="ARBA00023172"/>
    </source>
</evidence>
<keyword evidence="5 7" id="KW-0233">DNA recombination</keyword>
<dbReference type="GO" id="GO:0006310">
    <property type="term" value="P:DNA recombination"/>
    <property type="evidence" value="ECO:0007669"/>
    <property type="project" value="UniProtKB-UniRule"/>
</dbReference>
<comment type="similarity">
    <text evidence="7">Belongs to the RecR family.</text>
</comment>
<dbReference type="GO" id="GO:0006281">
    <property type="term" value="P:DNA repair"/>
    <property type="evidence" value="ECO:0007669"/>
    <property type="project" value="UniProtKB-UniRule"/>
</dbReference>
<dbReference type="Gene3D" id="6.10.250.240">
    <property type="match status" value="1"/>
</dbReference>
<evidence type="ECO:0000256" key="4">
    <source>
        <dbReference type="ARBA" id="ARBA00022833"/>
    </source>
</evidence>
<dbReference type="NCBIfam" id="TIGR00615">
    <property type="entry name" value="recR"/>
    <property type="match status" value="1"/>
</dbReference>
<evidence type="ECO:0000256" key="3">
    <source>
        <dbReference type="ARBA" id="ARBA00022771"/>
    </source>
</evidence>
<evidence type="ECO:0000259" key="8">
    <source>
        <dbReference type="PROSITE" id="PS50880"/>
    </source>
</evidence>
<keyword evidence="3 7" id="KW-0863">Zinc-finger</keyword>
<dbReference type="GO" id="GO:0003677">
    <property type="term" value="F:DNA binding"/>
    <property type="evidence" value="ECO:0007669"/>
    <property type="project" value="UniProtKB-UniRule"/>
</dbReference>